<feature type="domain" description="Rhodanese" evidence="2">
    <location>
        <begin position="418"/>
        <end position="540"/>
    </location>
</feature>
<dbReference type="EMBL" id="JASBNA010000019">
    <property type="protein sequence ID" value="KAK7685731.1"/>
    <property type="molecule type" value="Genomic_DNA"/>
</dbReference>
<evidence type="ECO:0000259" key="2">
    <source>
        <dbReference type="PROSITE" id="PS50206"/>
    </source>
</evidence>
<dbReference type="SUPFAM" id="SSF52821">
    <property type="entry name" value="Rhodanese/Cell cycle control phosphatase"/>
    <property type="match status" value="1"/>
</dbReference>
<reference evidence="3 4" key="1">
    <citation type="submission" date="2022-09" db="EMBL/GenBank/DDBJ databases">
        <authorList>
            <person name="Palmer J.M."/>
        </authorList>
    </citation>
    <scope>NUCLEOTIDE SEQUENCE [LARGE SCALE GENOMIC DNA]</scope>
    <source>
        <strain evidence="3 4">DSM 7382</strain>
    </source>
</reference>
<keyword evidence="4" id="KW-1185">Reference proteome</keyword>
<dbReference type="Proteomes" id="UP001385951">
    <property type="component" value="Unassembled WGS sequence"/>
</dbReference>
<name>A0AAW0FXT4_9APHY</name>
<sequence>MPGVTVLPPSPAISGFGHHHSSKMQNGSVSSIPSYETVSDIKSAAIENVRNATRGASATSLLNAAKSQIGLANVAENEGSLKDALTCFIKAATLVSMCMESNDYKQELKKHGVLHQQVLHFQLHEGANLLEKVQEVESKLSRALAEASHSPKSEDAPQSLADRMRKLRSAGMDVSSAGPVSKRISKDLSINLPPSSSSDLPVSTAPSLPSVPSAPPTRSLLQGLPSPLPSTSSSLASPAATSSKLPSPHTLIPASSFGPPSPTSSPPESPLDGANFRYPSIDELNRRDGLQQPSTSSSIPPAPAQPSPLPAPIPSFPIPSPAFPIPRPAFPALPLDHAPRPSSTPIPPTIDTFISRPGSPAISSPLSPTVPRKPSNLGLNKASRSPLIPNGVLTPAAEKGLPFTALFPKTLHECMQRQGFQVLLLDVRNRDAFERERIKGDEVVCIEPSVLRRENITADAIEDALVVGSRNESTLFSNRDKFDLIAMYDEDSTNPNSSPAITALQRAIYETSFRKILKNMPMLLIGGLKAWKEEFGVQELFVGASASSTRLGGPSSVRVGFNFTFA</sequence>
<evidence type="ECO:0000313" key="3">
    <source>
        <dbReference type="EMBL" id="KAK7685731.1"/>
    </source>
</evidence>
<dbReference type="PROSITE" id="PS50206">
    <property type="entry name" value="RHODANESE_3"/>
    <property type="match status" value="1"/>
</dbReference>
<feature type="region of interest" description="Disordered" evidence="1">
    <location>
        <begin position="185"/>
        <end position="320"/>
    </location>
</feature>
<feature type="compositionally biased region" description="Low complexity" evidence="1">
    <location>
        <begin position="290"/>
        <end position="299"/>
    </location>
</feature>
<comment type="caution">
    <text evidence="3">The sequence shown here is derived from an EMBL/GenBank/DDBJ whole genome shotgun (WGS) entry which is preliminary data.</text>
</comment>
<dbReference type="InterPro" id="IPR001763">
    <property type="entry name" value="Rhodanese-like_dom"/>
</dbReference>
<dbReference type="AlphaFoldDB" id="A0AAW0FXT4"/>
<evidence type="ECO:0000313" key="4">
    <source>
        <dbReference type="Proteomes" id="UP001385951"/>
    </source>
</evidence>
<feature type="compositionally biased region" description="Low complexity" evidence="1">
    <location>
        <begin position="188"/>
        <end position="258"/>
    </location>
</feature>
<accession>A0AAW0FXT4</accession>
<organism evidence="3 4">
    <name type="scientific">Cerrena zonata</name>
    <dbReference type="NCBI Taxonomy" id="2478898"/>
    <lineage>
        <taxon>Eukaryota</taxon>
        <taxon>Fungi</taxon>
        <taxon>Dikarya</taxon>
        <taxon>Basidiomycota</taxon>
        <taxon>Agaricomycotina</taxon>
        <taxon>Agaricomycetes</taxon>
        <taxon>Polyporales</taxon>
        <taxon>Cerrenaceae</taxon>
        <taxon>Cerrena</taxon>
    </lineage>
</organism>
<feature type="region of interest" description="Disordered" evidence="1">
    <location>
        <begin position="1"/>
        <end position="30"/>
    </location>
</feature>
<feature type="compositionally biased region" description="Pro residues" evidence="1">
    <location>
        <begin position="300"/>
        <end position="320"/>
    </location>
</feature>
<gene>
    <name evidence="3" type="ORF">QCA50_011076</name>
</gene>
<dbReference type="Gene3D" id="3.40.250.10">
    <property type="entry name" value="Rhodanese-like domain"/>
    <property type="match status" value="1"/>
</dbReference>
<feature type="compositionally biased region" description="Pro residues" evidence="1">
    <location>
        <begin position="259"/>
        <end position="269"/>
    </location>
</feature>
<proteinExistence type="predicted"/>
<evidence type="ECO:0000256" key="1">
    <source>
        <dbReference type="SAM" id="MobiDB-lite"/>
    </source>
</evidence>
<protein>
    <recommendedName>
        <fullName evidence="2">Rhodanese domain-containing protein</fullName>
    </recommendedName>
</protein>
<dbReference type="InterPro" id="IPR036873">
    <property type="entry name" value="Rhodanese-like_dom_sf"/>
</dbReference>